<evidence type="ECO:0000313" key="4">
    <source>
        <dbReference type="Proteomes" id="UP001292094"/>
    </source>
</evidence>
<feature type="region of interest" description="Disordered" evidence="1">
    <location>
        <begin position="96"/>
        <end position="116"/>
    </location>
</feature>
<keyword evidence="2" id="KW-0732">Signal</keyword>
<feature type="chain" id="PRO_5042056130" evidence="2">
    <location>
        <begin position="19"/>
        <end position="237"/>
    </location>
</feature>
<feature type="signal peptide" evidence="2">
    <location>
        <begin position="1"/>
        <end position="18"/>
    </location>
</feature>
<organism evidence="3 4">
    <name type="scientific">Petrolisthes manimaculis</name>
    <dbReference type="NCBI Taxonomy" id="1843537"/>
    <lineage>
        <taxon>Eukaryota</taxon>
        <taxon>Metazoa</taxon>
        <taxon>Ecdysozoa</taxon>
        <taxon>Arthropoda</taxon>
        <taxon>Crustacea</taxon>
        <taxon>Multicrustacea</taxon>
        <taxon>Malacostraca</taxon>
        <taxon>Eumalacostraca</taxon>
        <taxon>Eucarida</taxon>
        <taxon>Decapoda</taxon>
        <taxon>Pleocyemata</taxon>
        <taxon>Anomura</taxon>
        <taxon>Galatheoidea</taxon>
        <taxon>Porcellanidae</taxon>
        <taxon>Petrolisthes</taxon>
    </lineage>
</organism>
<accession>A0AAE1TRI8</accession>
<protein>
    <submittedName>
        <fullName evidence="3">Uncharacterized protein</fullName>
    </submittedName>
</protein>
<evidence type="ECO:0000313" key="3">
    <source>
        <dbReference type="EMBL" id="KAK4294801.1"/>
    </source>
</evidence>
<keyword evidence="4" id="KW-1185">Reference proteome</keyword>
<name>A0AAE1TRI8_9EUCA</name>
<comment type="caution">
    <text evidence="3">The sequence shown here is derived from an EMBL/GenBank/DDBJ whole genome shotgun (WGS) entry which is preliminary data.</text>
</comment>
<reference evidence="3" key="1">
    <citation type="submission" date="2023-11" db="EMBL/GenBank/DDBJ databases">
        <title>Genome assemblies of two species of porcelain crab, Petrolisthes cinctipes and Petrolisthes manimaculis (Anomura: Porcellanidae).</title>
        <authorList>
            <person name="Angst P."/>
        </authorList>
    </citation>
    <scope>NUCLEOTIDE SEQUENCE</scope>
    <source>
        <strain evidence="3">PB745_02</strain>
        <tissue evidence="3">Gill</tissue>
    </source>
</reference>
<dbReference type="EMBL" id="JAWZYT010004198">
    <property type="protein sequence ID" value="KAK4294801.1"/>
    <property type="molecule type" value="Genomic_DNA"/>
</dbReference>
<gene>
    <name evidence="3" type="ORF">Pmani_032604</name>
</gene>
<evidence type="ECO:0000256" key="1">
    <source>
        <dbReference type="SAM" id="MobiDB-lite"/>
    </source>
</evidence>
<dbReference type="AlphaFoldDB" id="A0AAE1TRI8"/>
<sequence>MRCVGIVFTLFVLYVCQGEANTRNKRYLFVNPDAPITLGFLLNVPISLALPTLADKFGRALHQQQLHHQQQHHSRHVFLLDNNTLIHDDDINDNNNNIHHNNDDDNDDKNERPENLFWDPAYEPQLDRLSAYFGHLELPTLPCQERLICELTSEPKTYAPIGNIFIKELRLTHGPVDTTADSLMWRYMSAAREGFGVPVEDCGWAFPSCPLPANRILNMAVLKVWQYISSKLNLQLV</sequence>
<evidence type="ECO:0000256" key="2">
    <source>
        <dbReference type="SAM" id="SignalP"/>
    </source>
</evidence>
<proteinExistence type="predicted"/>
<dbReference type="Proteomes" id="UP001292094">
    <property type="component" value="Unassembled WGS sequence"/>
</dbReference>